<accession>V6I9K6</accession>
<name>V6I9K6_9LEPT</name>
<sequence>MKIAVSNFSPDRNPAVRTFNGLDSSIDEFFELVYQINRLRRLLYMISSIV</sequence>
<protein>
    <submittedName>
        <fullName evidence="1">Uncharacterized protein</fullName>
    </submittedName>
</protein>
<comment type="caution">
    <text evidence="1">The sequence shown here is derived from an EMBL/GenBank/DDBJ whole genome shotgun (WGS) entry which is preliminary data.</text>
</comment>
<dbReference type="AlphaFoldDB" id="V6I9K6"/>
<keyword evidence="2" id="KW-1185">Reference proteome</keyword>
<dbReference type="EMBL" id="AHMT02000005">
    <property type="protein sequence ID" value="EQA64344.1"/>
    <property type="molecule type" value="Genomic_DNA"/>
</dbReference>
<gene>
    <name evidence="1" type="ORF">LEP1GSC062_0561</name>
</gene>
<evidence type="ECO:0000313" key="1">
    <source>
        <dbReference type="EMBL" id="EQA64344.1"/>
    </source>
</evidence>
<reference evidence="1" key="1">
    <citation type="submission" date="2013-05" db="EMBL/GenBank/DDBJ databases">
        <authorList>
            <person name="Harkins D.M."/>
            <person name="Durkin A.S."/>
            <person name="Brinkac L.M."/>
            <person name="Haft D.H."/>
            <person name="Selengut J.D."/>
            <person name="Sanka R."/>
            <person name="DePew J."/>
            <person name="Purushe J."/>
            <person name="Hartskeerl R.A."/>
            <person name="Ahmed A."/>
            <person name="van der Linden H."/>
            <person name="Goris M.G.A."/>
            <person name="Vinetz J.M."/>
            <person name="Sutton G.G."/>
            <person name="Nierman W.C."/>
            <person name="Fouts D.E."/>
        </authorList>
    </citation>
    <scope>NUCLEOTIDE SEQUENCE [LARGE SCALE GENOMIC DNA]</scope>
    <source>
        <strain evidence="1">L 60</strain>
    </source>
</reference>
<proteinExistence type="predicted"/>
<evidence type="ECO:0000313" key="2">
    <source>
        <dbReference type="Proteomes" id="UP000018747"/>
    </source>
</evidence>
<organism evidence="1 2">
    <name type="scientific">Leptospira alexanderi serovar Manhao 3 str. L 60</name>
    <dbReference type="NCBI Taxonomy" id="1049759"/>
    <lineage>
        <taxon>Bacteria</taxon>
        <taxon>Pseudomonadati</taxon>
        <taxon>Spirochaetota</taxon>
        <taxon>Spirochaetia</taxon>
        <taxon>Leptospirales</taxon>
        <taxon>Leptospiraceae</taxon>
        <taxon>Leptospira</taxon>
    </lineage>
</organism>
<dbReference type="Proteomes" id="UP000018747">
    <property type="component" value="Unassembled WGS sequence"/>
</dbReference>